<feature type="transmembrane region" description="Helical" evidence="3">
    <location>
        <begin position="50"/>
        <end position="75"/>
    </location>
</feature>
<keyword evidence="3" id="KW-1133">Transmembrane helix</keyword>
<keyword evidence="5" id="KW-1185">Reference proteome</keyword>
<evidence type="ECO:0000313" key="4">
    <source>
        <dbReference type="EMBL" id="CAK9313090.1"/>
    </source>
</evidence>
<dbReference type="Proteomes" id="UP001642487">
    <property type="component" value="Chromosome 11"/>
</dbReference>
<keyword evidence="2" id="KW-1015">Disulfide bond</keyword>
<reference evidence="4 5" key="1">
    <citation type="submission" date="2024-03" db="EMBL/GenBank/DDBJ databases">
        <authorList>
            <person name="Gkanogiannis A."/>
            <person name="Becerra Lopez-Lavalle L."/>
        </authorList>
    </citation>
    <scope>NUCLEOTIDE SEQUENCE [LARGE SCALE GENOMIC DNA]</scope>
</reference>
<accession>A0ABP0Y047</accession>
<keyword evidence="3" id="KW-0472">Membrane</keyword>
<evidence type="ECO:0000256" key="3">
    <source>
        <dbReference type="SAM" id="Phobius"/>
    </source>
</evidence>
<dbReference type="InterPro" id="IPR006041">
    <property type="entry name" value="Pollen_Ole_e1_allergen"/>
</dbReference>
<protein>
    <submittedName>
        <fullName evidence="4">Uncharacterized protein</fullName>
    </submittedName>
</protein>
<sequence>MPAGPHSKNPCSFLYYITSIRFHVHPEVNKTRRGSIFLHRNSRLFPRLQLIKPFTLLFILSKILTAHFPFITFLLPFPNLRPEEEKSMARFVILFALFVLPALAAASRPVRTPFVVRGKVFCDTCLAGFETSATTYIPGAKVKIECKDRNSMELLYTHEATTDSTGSYTLLINEDHGDELCDAVLISSPEKSCSSVSEGRDRARVILTRYNGIASNERYVNAMGFARDEPMSGCNEVLSQYQDIED</sequence>
<evidence type="ECO:0000256" key="2">
    <source>
        <dbReference type="ARBA" id="ARBA00023157"/>
    </source>
</evidence>
<keyword evidence="3" id="KW-0812">Transmembrane</keyword>
<dbReference type="PANTHER" id="PTHR31614:SF5">
    <property type="entry name" value="ALLERGEN-LIKE PROTEIN BRSN20"/>
    <property type="match status" value="1"/>
</dbReference>
<dbReference type="Pfam" id="PF01190">
    <property type="entry name" value="Pollen_Ole_e_1"/>
    <property type="match status" value="1"/>
</dbReference>
<proteinExistence type="inferred from homology"/>
<comment type="similarity">
    <text evidence="1">Belongs to the Ole e I family.</text>
</comment>
<dbReference type="PANTHER" id="PTHR31614">
    <property type="entry name" value="PROTEIN DOWNSTREAM OF FLC-RELATED"/>
    <property type="match status" value="1"/>
</dbReference>
<evidence type="ECO:0000256" key="1">
    <source>
        <dbReference type="ARBA" id="ARBA00010049"/>
    </source>
</evidence>
<evidence type="ECO:0000313" key="5">
    <source>
        <dbReference type="Proteomes" id="UP001642487"/>
    </source>
</evidence>
<organism evidence="4 5">
    <name type="scientific">Citrullus colocynthis</name>
    <name type="common">colocynth</name>
    <dbReference type="NCBI Taxonomy" id="252529"/>
    <lineage>
        <taxon>Eukaryota</taxon>
        <taxon>Viridiplantae</taxon>
        <taxon>Streptophyta</taxon>
        <taxon>Embryophyta</taxon>
        <taxon>Tracheophyta</taxon>
        <taxon>Spermatophyta</taxon>
        <taxon>Magnoliopsida</taxon>
        <taxon>eudicotyledons</taxon>
        <taxon>Gunneridae</taxon>
        <taxon>Pentapetalae</taxon>
        <taxon>rosids</taxon>
        <taxon>fabids</taxon>
        <taxon>Cucurbitales</taxon>
        <taxon>Cucurbitaceae</taxon>
        <taxon>Benincaseae</taxon>
        <taxon>Citrullus</taxon>
    </lineage>
</organism>
<feature type="transmembrane region" description="Helical" evidence="3">
    <location>
        <begin position="87"/>
        <end position="107"/>
    </location>
</feature>
<dbReference type="EMBL" id="OZ021745">
    <property type="protein sequence ID" value="CAK9313090.1"/>
    <property type="molecule type" value="Genomic_DNA"/>
</dbReference>
<name>A0ABP0Y047_9ROSI</name>
<gene>
    <name evidence="4" type="ORF">CITCOLO1_LOCUS4800</name>
</gene>